<dbReference type="EMBL" id="JASJQH010008073">
    <property type="protein sequence ID" value="KAK9695467.1"/>
    <property type="molecule type" value="Genomic_DNA"/>
</dbReference>
<keyword evidence="2" id="KW-0067">ATP-binding</keyword>
<evidence type="ECO:0000313" key="3">
    <source>
        <dbReference type="EMBL" id="KAK9695467.1"/>
    </source>
</evidence>
<keyword evidence="4" id="KW-1185">Reference proteome</keyword>
<keyword evidence="1" id="KW-0547">Nucleotide-binding</keyword>
<dbReference type="InterPro" id="IPR013126">
    <property type="entry name" value="Hsp_70_fam"/>
</dbReference>
<gene>
    <name evidence="3" type="primary">HSP70</name>
    <name evidence="3" type="ORF">K7432_012948</name>
</gene>
<accession>A0ABR2VRN0</accession>
<dbReference type="InterPro" id="IPR029048">
    <property type="entry name" value="HSP70_C_sf"/>
</dbReference>
<dbReference type="Gene3D" id="3.30.420.40">
    <property type="match status" value="1"/>
</dbReference>
<keyword evidence="3" id="KW-0346">Stress response</keyword>
<dbReference type="PANTHER" id="PTHR19375">
    <property type="entry name" value="HEAT SHOCK PROTEIN 70KDA"/>
    <property type="match status" value="1"/>
</dbReference>
<organism evidence="3 4">
    <name type="scientific">Basidiobolus ranarum</name>
    <dbReference type="NCBI Taxonomy" id="34480"/>
    <lineage>
        <taxon>Eukaryota</taxon>
        <taxon>Fungi</taxon>
        <taxon>Fungi incertae sedis</taxon>
        <taxon>Zoopagomycota</taxon>
        <taxon>Entomophthoromycotina</taxon>
        <taxon>Basidiobolomycetes</taxon>
        <taxon>Basidiobolales</taxon>
        <taxon>Basidiobolaceae</taxon>
        <taxon>Basidiobolus</taxon>
    </lineage>
</organism>
<proteinExistence type="predicted"/>
<dbReference type="Pfam" id="PF00012">
    <property type="entry name" value="HSP70"/>
    <property type="match status" value="2"/>
</dbReference>
<dbReference type="Gene3D" id="1.20.1270.10">
    <property type="match status" value="1"/>
</dbReference>
<name>A0ABR2VRN0_9FUNG</name>
<comment type="caution">
    <text evidence="3">The sequence shown here is derived from an EMBL/GenBank/DDBJ whole genome shotgun (WGS) entry which is preliminary data.</text>
</comment>
<sequence length="125" mass="14108">MINKANIHETILVGGSTIPKIQKLVSDYFNCKEPNKYIMLFRQLYCMEILLLRITISNDKGCLSNEDIESMVSEDEEVASCVSAKNQLESYAYSLRNTLQDEKVAGQIDVNNKKKLEKAINGTIS</sequence>
<dbReference type="Proteomes" id="UP001479436">
    <property type="component" value="Unassembled WGS sequence"/>
</dbReference>
<evidence type="ECO:0000256" key="2">
    <source>
        <dbReference type="ARBA" id="ARBA00022840"/>
    </source>
</evidence>
<protein>
    <submittedName>
        <fullName evidence="3">70-kilodalton heat shock protein</fullName>
    </submittedName>
</protein>
<reference evidence="3 4" key="1">
    <citation type="submission" date="2023-04" db="EMBL/GenBank/DDBJ databases">
        <title>Genome of Basidiobolus ranarum AG-B5.</title>
        <authorList>
            <person name="Stajich J.E."/>
            <person name="Carter-House D."/>
            <person name="Gryganskyi A."/>
        </authorList>
    </citation>
    <scope>NUCLEOTIDE SEQUENCE [LARGE SCALE GENOMIC DNA]</scope>
    <source>
        <strain evidence="3 4">AG-B5</strain>
    </source>
</reference>
<evidence type="ECO:0000256" key="1">
    <source>
        <dbReference type="ARBA" id="ARBA00022741"/>
    </source>
</evidence>
<evidence type="ECO:0000313" key="4">
    <source>
        <dbReference type="Proteomes" id="UP001479436"/>
    </source>
</evidence>
<dbReference type="SUPFAM" id="SSF100934">
    <property type="entry name" value="Heat shock protein 70kD (HSP70), C-terminal subdomain"/>
    <property type="match status" value="1"/>
</dbReference>